<dbReference type="GO" id="GO:0030001">
    <property type="term" value="P:metal ion transport"/>
    <property type="evidence" value="ECO:0007669"/>
    <property type="project" value="TreeGrafter"/>
</dbReference>
<dbReference type="SUPFAM" id="SSF141072">
    <property type="entry name" value="CalX-like"/>
    <property type="match status" value="2"/>
</dbReference>
<evidence type="ECO:0000256" key="1">
    <source>
        <dbReference type="ARBA" id="ARBA00022729"/>
    </source>
</evidence>
<proteinExistence type="predicted"/>
<evidence type="ECO:0000259" key="6">
    <source>
        <dbReference type="SMART" id="SM00237"/>
    </source>
</evidence>
<keyword evidence="2" id="KW-0677">Repeat</keyword>
<keyword evidence="1 5" id="KW-0732">Signal</keyword>
<accession>A0A1X7U353</accession>
<protein>
    <recommendedName>
        <fullName evidence="6">Calx-beta domain-containing protein</fullName>
    </recommendedName>
</protein>
<dbReference type="PANTHER" id="PTHR11878:SF65">
    <property type="entry name" value="NA_CA-EXCHANGE PROTEIN, ISOFORM G"/>
    <property type="match status" value="1"/>
</dbReference>
<organism evidence="7">
    <name type="scientific">Amphimedon queenslandica</name>
    <name type="common">Sponge</name>
    <dbReference type="NCBI Taxonomy" id="400682"/>
    <lineage>
        <taxon>Eukaryota</taxon>
        <taxon>Metazoa</taxon>
        <taxon>Porifera</taxon>
        <taxon>Demospongiae</taxon>
        <taxon>Heteroscleromorpha</taxon>
        <taxon>Haplosclerida</taxon>
        <taxon>Niphatidae</taxon>
        <taxon>Amphimedon</taxon>
    </lineage>
</organism>
<feature type="chain" id="PRO_5013231174" description="Calx-beta domain-containing protein" evidence="5">
    <location>
        <begin position="18"/>
        <end position="1306"/>
    </location>
</feature>
<keyword evidence="4" id="KW-0406">Ion transport</keyword>
<dbReference type="InterPro" id="IPR051171">
    <property type="entry name" value="CaCA"/>
</dbReference>
<dbReference type="EnsemblMetazoa" id="Aqu2.1.22317_001">
    <property type="protein sequence ID" value="Aqu2.1.22317_001"/>
    <property type="gene ID" value="Aqu2.1.22317"/>
</dbReference>
<keyword evidence="4" id="KW-0813">Transport</keyword>
<dbReference type="OrthoDB" id="536948at2759"/>
<reference evidence="7" key="1">
    <citation type="submission" date="2017-05" db="UniProtKB">
        <authorList>
            <consortium name="EnsemblMetazoa"/>
        </authorList>
    </citation>
    <scope>IDENTIFICATION</scope>
</reference>
<evidence type="ECO:0000256" key="3">
    <source>
        <dbReference type="ARBA" id="ARBA00022837"/>
    </source>
</evidence>
<evidence type="ECO:0000256" key="2">
    <source>
        <dbReference type="ARBA" id="ARBA00022737"/>
    </source>
</evidence>
<feature type="signal peptide" evidence="5">
    <location>
        <begin position="1"/>
        <end position="17"/>
    </location>
</feature>
<dbReference type="InParanoid" id="A0A1X7U353"/>
<name>A0A1X7U353_AMPQE</name>
<sequence>MILVFFPFFLLILTVQGQIQEDLIVECYSSAADCTSNTNGVSLAAIDCCNRTGGGYISHPAAHQCGACVVVGFDQSRVHIGPSDAGRRYSFTADVLLSTPGAPDVTGLDYVISRQPVMLVNVTDYLSSDFAGRTNGFLPERFSIQYVSQGNAVALQPILSFNYTIAAETSWNDPAIPSGVVLVYRRLSITIDDIDIITVGLQEPSIVLEGSIAIARVERQIIAYEAPFEVTVSNERYTGPLSQDEAAVGDFDFFNFTEQHSVVFQPATLNEQRFEVLMFMMPRDNSVELQEAFRWRLSVNDSRVRIDSDTRIVRLDNQDVFSIGFKDLHVTIKEGEVAPLTIKQLGNETGGVGIGGFPEGRLSPIRLRYVSGTATIDSDFSLNITVPRLTYRDNYTLNDIPFQPITSIDDNIIEGDETIRVIIVPGTDNVVQVQRDQKTATITIIDNDSGVLSLERGTYEVIENEGTVEICAVLTGGVLPTDTVITMLARSNSARFRSDYMHSPCGSHPILPAFANRTCGKFNIINDTIREQLLENFTVEISSIFPENSGLTIDRSPSFIRIQDDDLAQQLQEDEIVQCYSSAADCTSNTNRVSLAAIDCCNRTGGGYISYSSLNAETQCGACIVVGFDQSRVHIGPRDAGRRYSFTADVLLSTPGASTNEVRELLFNISQQPETLVNAADFLMTPVFRGQDFATLPTNFSLQYVSQGNAVALQPTLSFDYSIELSSSEKMPLGVVLVYKRLSITINDIDTMPVHLQVFPFLAEGITAQVYIKRQKINFLTPFEVTLSYEKHQGLGNQNQALGDFDNFNFSKQSVLFDPIQDKNVIAKSVPLMVPVDNVVELSEVFLMKISATSAHVKITSVTTYPFIVDSGDVFRIGIKDINISVMEGGTPVLTIQQIGDERGGEAIGGLPENKIQPIVLRHEGGNTTRGGLQSDFSFNPTVPKLTYSANNTLNDITFTPITSIDDNIIEGNETIRVIIVPGGDRSNDPNDHNVQVELKWQTATITIIDNDSGVLSLERGTYDVIENEGTVEICAVLTGGVLSTDTVITLQARDNTAVWNNLVQGQLQEDVIVECYSSAADCTSNTNGVSLAAIDCCNRTGGGYIRHSSLAAQCGACVIVGFDQSRVHIGPSDADRRYSFTADVLLSTPGAPDVTCLDYTISREPAVLVDVVDYLSSDFRGRTNGFLPERFSIRYASYGNGVALQPTLSFNYTIAAETDAAAGDPPIPSGVVLVYRRLSITIKDMDMITVGLIGCTCFLQSLEGSYATAVIRRQLITYETPFEVTVSLEKWTGTMTGDEAAVGDF</sequence>
<dbReference type="SMART" id="SM00237">
    <property type="entry name" value="Calx_beta"/>
    <property type="match status" value="1"/>
</dbReference>
<dbReference type="InterPro" id="IPR038081">
    <property type="entry name" value="CalX-like_sf"/>
</dbReference>
<evidence type="ECO:0000313" key="7">
    <source>
        <dbReference type="EnsemblMetazoa" id="Aqu2.1.22317_001"/>
    </source>
</evidence>
<evidence type="ECO:0000256" key="4">
    <source>
        <dbReference type="ARBA" id="ARBA00023065"/>
    </source>
</evidence>
<dbReference type="Gene3D" id="2.60.40.2030">
    <property type="match status" value="3"/>
</dbReference>
<evidence type="ECO:0000256" key="5">
    <source>
        <dbReference type="SAM" id="SignalP"/>
    </source>
</evidence>
<dbReference type="PANTHER" id="PTHR11878">
    <property type="entry name" value="SODIUM/CALCIUM EXCHANGER"/>
    <property type="match status" value="1"/>
</dbReference>
<feature type="domain" description="Calx-beta" evidence="6">
    <location>
        <begin position="440"/>
        <end position="542"/>
    </location>
</feature>
<dbReference type="InterPro" id="IPR003644">
    <property type="entry name" value="Calx_beta"/>
</dbReference>
<dbReference type="GO" id="GO:0007154">
    <property type="term" value="P:cell communication"/>
    <property type="evidence" value="ECO:0007669"/>
    <property type="project" value="InterPro"/>
</dbReference>
<dbReference type="Pfam" id="PF03160">
    <property type="entry name" value="Calx-beta"/>
    <property type="match status" value="2"/>
</dbReference>
<dbReference type="GO" id="GO:0016020">
    <property type="term" value="C:membrane"/>
    <property type="evidence" value="ECO:0007669"/>
    <property type="project" value="InterPro"/>
</dbReference>
<keyword evidence="3" id="KW-0106">Calcium</keyword>